<evidence type="ECO:0000313" key="4">
    <source>
        <dbReference type="Proteomes" id="UP000023152"/>
    </source>
</evidence>
<dbReference type="Pfam" id="PF01214">
    <property type="entry name" value="CK_II_beta"/>
    <property type="match status" value="1"/>
</dbReference>
<dbReference type="Gene3D" id="2.20.25.20">
    <property type="match status" value="1"/>
</dbReference>
<feature type="compositionally biased region" description="Basic and acidic residues" evidence="2">
    <location>
        <begin position="60"/>
        <end position="83"/>
    </location>
</feature>
<reference evidence="3 4" key="1">
    <citation type="journal article" date="2013" name="Curr. Biol.">
        <title>The Genome of the Foraminiferan Reticulomyxa filosa.</title>
        <authorList>
            <person name="Glockner G."/>
            <person name="Hulsmann N."/>
            <person name="Schleicher M."/>
            <person name="Noegel A.A."/>
            <person name="Eichinger L."/>
            <person name="Gallinger C."/>
            <person name="Pawlowski J."/>
            <person name="Sierra R."/>
            <person name="Euteneuer U."/>
            <person name="Pillet L."/>
            <person name="Moustafa A."/>
            <person name="Platzer M."/>
            <person name="Groth M."/>
            <person name="Szafranski K."/>
            <person name="Schliwa M."/>
        </authorList>
    </citation>
    <scope>NUCLEOTIDE SEQUENCE [LARGE SCALE GENOMIC DNA]</scope>
</reference>
<accession>X6MC12</accession>
<dbReference type="GO" id="GO:0019887">
    <property type="term" value="F:protein kinase regulator activity"/>
    <property type="evidence" value="ECO:0007669"/>
    <property type="project" value="InterPro"/>
</dbReference>
<feature type="compositionally biased region" description="Low complexity" evidence="2">
    <location>
        <begin position="87"/>
        <end position="110"/>
    </location>
</feature>
<comment type="similarity">
    <text evidence="1">Belongs to the casein kinase 2 subunit beta family.</text>
</comment>
<evidence type="ECO:0000256" key="1">
    <source>
        <dbReference type="RuleBase" id="RU361268"/>
    </source>
</evidence>
<dbReference type="InterPro" id="IPR035991">
    <property type="entry name" value="Casein_kinase_II_beta-like"/>
</dbReference>
<dbReference type="GO" id="GO:0005737">
    <property type="term" value="C:cytoplasm"/>
    <property type="evidence" value="ECO:0007669"/>
    <property type="project" value="TreeGrafter"/>
</dbReference>
<dbReference type="PANTHER" id="PTHR11740:SF0">
    <property type="entry name" value="CASEIN KINASE II SUBUNIT BETA"/>
    <property type="match status" value="1"/>
</dbReference>
<proteinExistence type="inferred from homology"/>
<protein>
    <recommendedName>
        <fullName evidence="1">Casein kinase II subunit beta</fullName>
        <shortName evidence="1">CK II beta</shortName>
    </recommendedName>
</protein>
<comment type="caution">
    <text evidence="3">The sequence shown here is derived from an EMBL/GenBank/DDBJ whole genome shotgun (WGS) entry which is preliminary data.</text>
</comment>
<comment type="subunit">
    <text evidence="1">Tetramer of two alpha and two beta subunits.</text>
</comment>
<evidence type="ECO:0000313" key="3">
    <source>
        <dbReference type="EMBL" id="ETO11216.1"/>
    </source>
</evidence>
<keyword evidence="4" id="KW-1185">Reference proteome</keyword>
<dbReference type="OrthoDB" id="3971593at2759"/>
<name>X6MC12_RETFI</name>
<sequence>MGLLADIDGAYFGTTFAHLFFLVFPELKPEKSKEHYKPRVFGFDLHSTWHQKSLEAARRAQYEYQQEKRRLEGKSVINGEDRGGGNNNVNDNNPPANSHKNGNGNNSNSSDHAATTPLVETPMPTKGD</sequence>
<evidence type="ECO:0000256" key="2">
    <source>
        <dbReference type="SAM" id="MobiDB-lite"/>
    </source>
</evidence>
<feature type="region of interest" description="Disordered" evidence="2">
    <location>
        <begin position="60"/>
        <end position="128"/>
    </location>
</feature>
<dbReference type="PANTHER" id="PTHR11740">
    <property type="entry name" value="CASEIN KINASE II SUBUNIT BETA"/>
    <property type="match status" value="1"/>
</dbReference>
<organism evidence="3 4">
    <name type="scientific">Reticulomyxa filosa</name>
    <dbReference type="NCBI Taxonomy" id="46433"/>
    <lineage>
        <taxon>Eukaryota</taxon>
        <taxon>Sar</taxon>
        <taxon>Rhizaria</taxon>
        <taxon>Retaria</taxon>
        <taxon>Foraminifera</taxon>
        <taxon>Monothalamids</taxon>
        <taxon>Reticulomyxidae</taxon>
        <taxon>Reticulomyxa</taxon>
    </lineage>
</organism>
<dbReference type="SUPFAM" id="SSF57798">
    <property type="entry name" value="Casein kinase II beta subunit"/>
    <property type="match status" value="1"/>
</dbReference>
<dbReference type="Proteomes" id="UP000023152">
    <property type="component" value="Unassembled WGS sequence"/>
</dbReference>
<dbReference type="EMBL" id="ASPP01022646">
    <property type="protein sequence ID" value="ETO11216.1"/>
    <property type="molecule type" value="Genomic_DNA"/>
</dbReference>
<gene>
    <name evidence="3" type="ORF">RFI_26161</name>
</gene>
<dbReference type="GO" id="GO:0005956">
    <property type="term" value="C:protein kinase CK2 complex"/>
    <property type="evidence" value="ECO:0007669"/>
    <property type="project" value="UniProtKB-UniRule"/>
</dbReference>
<dbReference type="InterPro" id="IPR000704">
    <property type="entry name" value="Casein_kinase_II_reg-sub"/>
</dbReference>
<dbReference type="AlphaFoldDB" id="X6MC12"/>